<keyword evidence="3" id="KW-0408">Iron</keyword>
<evidence type="ECO:0000313" key="6">
    <source>
        <dbReference type="Proteomes" id="UP001497382"/>
    </source>
</evidence>
<evidence type="ECO:0000256" key="1">
    <source>
        <dbReference type="ARBA" id="ARBA00001962"/>
    </source>
</evidence>
<reference evidence="5 6" key="1">
    <citation type="submission" date="2024-04" db="EMBL/GenBank/DDBJ databases">
        <authorList>
            <person name="Rising A."/>
            <person name="Reimegard J."/>
            <person name="Sonavane S."/>
            <person name="Akerstrom W."/>
            <person name="Nylinder S."/>
            <person name="Hedman E."/>
            <person name="Kallberg Y."/>
        </authorList>
    </citation>
    <scope>NUCLEOTIDE SEQUENCE [LARGE SCALE GENOMIC DNA]</scope>
</reference>
<keyword evidence="2" id="KW-0479">Metal-binding</keyword>
<gene>
    <name evidence="5" type="ORF">LARSCL_LOCUS6945</name>
</gene>
<comment type="caution">
    <text evidence="5">The sequence shown here is derived from an EMBL/GenBank/DDBJ whole genome shotgun (WGS) entry which is preliminary data.</text>
</comment>
<dbReference type="SUPFAM" id="SSF51197">
    <property type="entry name" value="Clavaminate synthase-like"/>
    <property type="match status" value="1"/>
</dbReference>
<protein>
    <recommendedName>
        <fullName evidence="7">Phytanoyl-CoA dioxygenase</fullName>
    </recommendedName>
</protein>
<dbReference type="PANTHER" id="PTHR20883:SF15">
    <property type="entry name" value="PHYTANOYL-COA DIOXYGENASE DOMAIN-CONTAINING PROTEIN 1"/>
    <property type="match status" value="1"/>
</dbReference>
<evidence type="ECO:0000256" key="2">
    <source>
        <dbReference type="ARBA" id="ARBA00022723"/>
    </source>
</evidence>
<evidence type="ECO:0000256" key="3">
    <source>
        <dbReference type="ARBA" id="ARBA00023004"/>
    </source>
</evidence>
<comment type="similarity">
    <text evidence="4">Belongs to the PhyH family. PHYHD1 subfamily.</text>
</comment>
<dbReference type="InterPro" id="IPR008775">
    <property type="entry name" value="Phytyl_CoA_dOase-like"/>
</dbReference>
<dbReference type="EMBL" id="CAXIEN010000068">
    <property type="protein sequence ID" value="CAL1273535.1"/>
    <property type="molecule type" value="Genomic_DNA"/>
</dbReference>
<keyword evidence="6" id="KW-1185">Reference proteome</keyword>
<evidence type="ECO:0000313" key="5">
    <source>
        <dbReference type="EMBL" id="CAL1273535.1"/>
    </source>
</evidence>
<comment type="cofactor">
    <cofactor evidence="1">
        <name>Fe cation</name>
        <dbReference type="ChEBI" id="CHEBI:24875"/>
    </cofactor>
</comment>
<dbReference type="Pfam" id="PF05721">
    <property type="entry name" value="PhyH"/>
    <property type="match status" value="1"/>
</dbReference>
<dbReference type="PANTHER" id="PTHR20883">
    <property type="entry name" value="PHYTANOYL-COA DIOXYGENASE DOMAIN CONTAINING 1"/>
    <property type="match status" value="1"/>
</dbReference>
<organism evidence="5 6">
    <name type="scientific">Larinioides sclopetarius</name>
    <dbReference type="NCBI Taxonomy" id="280406"/>
    <lineage>
        <taxon>Eukaryota</taxon>
        <taxon>Metazoa</taxon>
        <taxon>Ecdysozoa</taxon>
        <taxon>Arthropoda</taxon>
        <taxon>Chelicerata</taxon>
        <taxon>Arachnida</taxon>
        <taxon>Araneae</taxon>
        <taxon>Araneomorphae</taxon>
        <taxon>Entelegynae</taxon>
        <taxon>Araneoidea</taxon>
        <taxon>Araneidae</taxon>
        <taxon>Larinioides</taxon>
    </lineage>
</organism>
<proteinExistence type="inferred from homology"/>
<evidence type="ECO:0000256" key="4">
    <source>
        <dbReference type="ARBA" id="ARBA00038356"/>
    </source>
</evidence>
<accession>A0AAV1ZSX2</accession>
<dbReference type="GO" id="GO:0046872">
    <property type="term" value="F:metal ion binding"/>
    <property type="evidence" value="ECO:0007669"/>
    <property type="project" value="UniProtKB-KW"/>
</dbReference>
<evidence type="ECO:0008006" key="7">
    <source>
        <dbReference type="Google" id="ProtNLM"/>
    </source>
</evidence>
<name>A0AAV1ZSX2_9ARAC</name>
<sequence length="224" mass="25732">MLNYCPGYETPRTLFCISHWKRSRELVVEKEKSLNKMGHALHWLNPSFKKVTFSKKVKDVLKSLQYKNPVVVQSMVIFKHPEIGGLVTPHQDSTFLYTEPPSAVGLWIPLVDITLQNGCLWFIPGSHKDKIYQRYVRNSSCNPPLVLKGEVPEFDESLYVPVLPKKGDCVVIHGSVIHKSGKNTSEKSRPIYTFHVVEERETEYSKENWLQPSEALPFQSVYSN</sequence>
<dbReference type="Proteomes" id="UP001497382">
    <property type="component" value="Unassembled WGS sequence"/>
</dbReference>
<dbReference type="Gene3D" id="2.60.120.620">
    <property type="entry name" value="q2cbj1_9rhob like domain"/>
    <property type="match status" value="1"/>
</dbReference>
<dbReference type="AlphaFoldDB" id="A0AAV1ZSX2"/>